<dbReference type="SUPFAM" id="SSF54447">
    <property type="entry name" value="ssDNA-binding transcriptional regulator domain"/>
    <property type="match status" value="1"/>
</dbReference>
<dbReference type="GO" id="GO:0006355">
    <property type="term" value="P:regulation of DNA-templated transcription"/>
    <property type="evidence" value="ECO:0007669"/>
    <property type="project" value="InterPro"/>
</dbReference>
<dbReference type="InterPro" id="IPR009044">
    <property type="entry name" value="ssDNA-bd_transcriptional_reg"/>
</dbReference>
<dbReference type="InterPro" id="IPR011029">
    <property type="entry name" value="DEATH-like_dom_sf"/>
</dbReference>
<evidence type="ECO:0000313" key="3">
    <source>
        <dbReference type="RefSeq" id="XP_022311176.1"/>
    </source>
</evidence>
<dbReference type="OrthoDB" id="2505440at2759"/>
<evidence type="ECO:0000259" key="1">
    <source>
        <dbReference type="PROSITE" id="PS50209"/>
    </source>
</evidence>
<dbReference type="SUPFAM" id="SSF47986">
    <property type="entry name" value="DEATH domain"/>
    <property type="match status" value="1"/>
</dbReference>
<dbReference type="GO" id="GO:0042981">
    <property type="term" value="P:regulation of apoptotic process"/>
    <property type="evidence" value="ECO:0007669"/>
    <property type="project" value="InterPro"/>
</dbReference>
<dbReference type="Proteomes" id="UP000694844">
    <property type="component" value="Chromosome 10"/>
</dbReference>
<reference evidence="3" key="1">
    <citation type="submission" date="2025-08" db="UniProtKB">
        <authorList>
            <consortium name="RefSeq"/>
        </authorList>
    </citation>
    <scope>IDENTIFICATION</scope>
    <source>
        <tissue evidence="3">Whole sample</tissue>
    </source>
</reference>
<sequence length="227" mass="26267">MKAIPVAGYLMNDHIITDELQQQIQFEKTTYNRNRKILSLILRKGPKGYYGLKRALLKAGQNNLSKLLNKEDTEPSEYEKKLTLARSFLVSKAVKKQKNVESSNPLAQPQQSQEPGCKINLDNFSKLFLTAVPYQGDIMIHIRHFSESNGLHFPTKKGVIFPLPRWLQFECLLDEIEEYLQNHRSQEEEMKWHIGGGVYVSLTPDFPTVDIRQMMQTNLFQQRRGST</sequence>
<feature type="domain" description="CARD" evidence="1">
    <location>
        <begin position="1"/>
        <end position="71"/>
    </location>
</feature>
<dbReference type="GeneID" id="111116471"/>
<dbReference type="GO" id="GO:0003677">
    <property type="term" value="F:DNA binding"/>
    <property type="evidence" value="ECO:0007669"/>
    <property type="project" value="InterPro"/>
</dbReference>
<dbReference type="InterPro" id="IPR001315">
    <property type="entry name" value="CARD"/>
</dbReference>
<evidence type="ECO:0000313" key="2">
    <source>
        <dbReference type="Proteomes" id="UP000694844"/>
    </source>
</evidence>
<dbReference type="Gene3D" id="1.10.533.10">
    <property type="entry name" value="Death Domain, Fas"/>
    <property type="match status" value="1"/>
</dbReference>
<proteinExistence type="predicted"/>
<dbReference type="PROSITE" id="PS50209">
    <property type="entry name" value="CARD"/>
    <property type="match status" value="1"/>
</dbReference>
<dbReference type="Pfam" id="PF00619">
    <property type="entry name" value="CARD"/>
    <property type="match status" value="1"/>
</dbReference>
<accession>A0A8B8C8S0</accession>
<organism evidence="2 3">
    <name type="scientific">Crassostrea virginica</name>
    <name type="common">Eastern oyster</name>
    <dbReference type="NCBI Taxonomy" id="6565"/>
    <lineage>
        <taxon>Eukaryota</taxon>
        <taxon>Metazoa</taxon>
        <taxon>Spiralia</taxon>
        <taxon>Lophotrochozoa</taxon>
        <taxon>Mollusca</taxon>
        <taxon>Bivalvia</taxon>
        <taxon>Autobranchia</taxon>
        <taxon>Pteriomorphia</taxon>
        <taxon>Ostreida</taxon>
        <taxon>Ostreoidea</taxon>
        <taxon>Ostreidae</taxon>
        <taxon>Crassostrea</taxon>
    </lineage>
</organism>
<protein>
    <submittedName>
        <fullName evidence="3">Uncharacterized protein LOC111116471</fullName>
    </submittedName>
</protein>
<gene>
    <name evidence="3" type="primary">LOC111116471</name>
</gene>
<dbReference type="KEGG" id="cvn:111116471"/>
<dbReference type="RefSeq" id="XP_022311176.1">
    <property type="nucleotide sequence ID" value="XM_022455468.1"/>
</dbReference>
<dbReference type="CDD" id="cd01671">
    <property type="entry name" value="CARD"/>
    <property type="match status" value="1"/>
</dbReference>
<name>A0A8B8C8S0_CRAVI</name>
<dbReference type="AlphaFoldDB" id="A0A8B8C8S0"/>
<dbReference type="Gene3D" id="2.30.31.10">
    <property type="entry name" value="Transcriptional Coactivator Pc4, Chain A"/>
    <property type="match status" value="1"/>
</dbReference>
<keyword evidence="2" id="KW-1185">Reference proteome</keyword>